<dbReference type="Proteomes" id="UP000242146">
    <property type="component" value="Unassembled WGS sequence"/>
</dbReference>
<reference evidence="2 3" key="1">
    <citation type="submission" date="2016-07" db="EMBL/GenBank/DDBJ databases">
        <title>Pervasive Adenine N6-methylation of Active Genes in Fungi.</title>
        <authorList>
            <consortium name="DOE Joint Genome Institute"/>
            <person name="Mondo S.J."/>
            <person name="Dannebaum R.O."/>
            <person name="Kuo R.C."/>
            <person name="Labutti K."/>
            <person name="Haridas S."/>
            <person name="Kuo A."/>
            <person name="Salamov A."/>
            <person name="Ahrendt S.R."/>
            <person name="Lipzen A."/>
            <person name="Sullivan W."/>
            <person name="Andreopoulos W.B."/>
            <person name="Clum A."/>
            <person name="Lindquist E."/>
            <person name="Daum C."/>
            <person name="Ramamoorthy G.K."/>
            <person name="Gryganskyi A."/>
            <person name="Culley D."/>
            <person name="Magnuson J.K."/>
            <person name="James T.Y."/>
            <person name="O'Malley M.A."/>
            <person name="Stajich J.E."/>
            <person name="Spatafora J.W."/>
            <person name="Visel A."/>
            <person name="Grigoriev I.V."/>
        </authorList>
    </citation>
    <scope>NUCLEOTIDE SEQUENCE [LARGE SCALE GENOMIC DNA]</scope>
    <source>
        <strain evidence="2 3">NRRL 3301</strain>
    </source>
</reference>
<sequence length="100" mass="11892">MIARWFRRWTIRLWPQRRTPSKLLTFKKWPRTKTTVIHKGHLLDRLETYQLNGILAVTVLFLFAIIYVTYQFGRVLGLLEVIIFGCHDLLRTALQLLLLA</sequence>
<evidence type="ECO:0000313" key="2">
    <source>
        <dbReference type="EMBL" id="ORX62454.1"/>
    </source>
</evidence>
<accession>A0A1X2GWN6</accession>
<dbReference type="EMBL" id="MCGT01000002">
    <property type="protein sequence ID" value="ORX62454.1"/>
    <property type="molecule type" value="Genomic_DNA"/>
</dbReference>
<dbReference type="OrthoDB" id="2290534at2759"/>
<keyword evidence="1" id="KW-0472">Membrane</keyword>
<feature type="transmembrane region" description="Helical" evidence="1">
    <location>
        <begin position="49"/>
        <end position="70"/>
    </location>
</feature>
<keyword evidence="3" id="KW-1185">Reference proteome</keyword>
<keyword evidence="1" id="KW-1133">Transmembrane helix</keyword>
<evidence type="ECO:0000256" key="1">
    <source>
        <dbReference type="SAM" id="Phobius"/>
    </source>
</evidence>
<gene>
    <name evidence="2" type="ORF">DM01DRAFT_328342</name>
</gene>
<proteinExistence type="predicted"/>
<organism evidence="2 3">
    <name type="scientific">Hesseltinella vesiculosa</name>
    <dbReference type="NCBI Taxonomy" id="101127"/>
    <lineage>
        <taxon>Eukaryota</taxon>
        <taxon>Fungi</taxon>
        <taxon>Fungi incertae sedis</taxon>
        <taxon>Mucoromycota</taxon>
        <taxon>Mucoromycotina</taxon>
        <taxon>Mucoromycetes</taxon>
        <taxon>Mucorales</taxon>
        <taxon>Cunninghamellaceae</taxon>
        <taxon>Hesseltinella</taxon>
    </lineage>
</organism>
<dbReference type="AlphaFoldDB" id="A0A1X2GWN6"/>
<keyword evidence="1" id="KW-0812">Transmembrane</keyword>
<comment type="caution">
    <text evidence="2">The sequence shown here is derived from an EMBL/GenBank/DDBJ whole genome shotgun (WGS) entry which is preliminary data.</text>
</comment>
<name>A0A1X2GWN6_9FUNG</name>
<evidence type="ECO:0000313" key="3">
    <source>
        <dbReference type="Proteomes" id="UP000242146"/>
    </source>
</evidence>
<protein>
    <submittedName>
        <fullName evidence="2">Uncharacterized protein</fullName>
    </submittedName>
</protein>